<dbReference type="PROSITE" id="PS51352">
    <property type="entry name" value="THIOREDOXIN_2"/>
    <property type="match status" value="1"/>
</dbReference>
<gene>
    <name evidence="5" type="ORF">PZE19_18790</name>
</gene>
<reference evidence="5 6" key="1">
    <citation type="submission" date="2023-03" db="EMBL/GenBank/DDBJ databases">
        <title>Paludisphaera mucosa sp. nov. a novel planctomycete from northern fen.</title>
        <authorList>
            <person name="Ivanova A."/>
        </authorList>
    </citation>
    <scope>NUCLEOTIDE SEQUENCE [LARGE SCALE GENOMIC DNA]</scope>
    <source>
        <strain evidence="5 6">Pla2</strain>
    </source>
</reference>
<organism evidence="5 6">
    <name type="scientific">Paludisphaera mucosa</name>
    <dbReference type="NCBI Taxonomy" id="3030827"/>
    <lineage>
        <taxon>Bacteria</taxon>
        <taxon>Pseudomonadati</taxon>
        <taxon>Planctomycetota</taxon>
        <taxon>Planctomycetia</taxon>
        <taxon>Isosphaerales</taxon>
        <taxon>Isosphaeraceae</taxon>
        <taxon>Paludisphaera</taxon>
    </lineage>
</organism>
<protein>
    <submittedName>
        <fullName evidence="5">Multicopper oxidase domain-containing protein</fullName>
    </submittedName>
</protein>
<dbReference type="PANTHER" id="PTHR11709">
    <property type="entry name" value="MULTI-COPPER OXIDASE"/>
    <property type="match status" value="1"/>
</dbReference>
<dbReference type="PANTHER" id="PTHR11709:SF518">
    <property type="entry name" value="MULTICOPPER OXIDASE"/>
    <property type="match status" value="1"/>
</dbReference>
<evidence type="ECO:0000313" key="5">
    <source>
        <dbReference type="EMBL" id="MDG3005839.1"/>
    </source>
</evidence>
<dbReference type="EMBL" id="JARRAG010000002">
    <property type="protein sequence ID" value="MDG3005839.1"/>
    <property type="molecule type" value="Genomic_DNA"/>
</dbReference>
<dbReference type="InterPro" id="IPR000866">
    <property type="entry name" value="AhpC/TSA"/>
</dbReference>
<keyword evidence="1" id="KW-0479">Metal-binding</keyword>
<dbReference type="Gene3D" id="3.40.30.10">
    <property type="entry name" value="Glutaredoxin"/>
    <property type="match status" value="1"/>
</dbReference>
<dbReference type="Gene3D" id="2.60.40.420">
    <property type="entry name" value="Cupredoxins - blue copper proteins"/>
    <property type="match status" value="3"/>
</dbReference>
<sequence>MGKSTTNIHTHGLHVSPIGRADDVLNVAIAPGESHTYEYKIPDNHPTGTFWYHPHHHGSVGYQLASGLAGALIVEAGPAPISSDLESLPQVASAAERIFVLQQLLMRDDPRRLGWVYPDDIYNPEDNRAPEPYPADPKAAPPPVRKFPRQTQFAATTVNGVLMPTCRLRPGEVQRWRFIHAGREEGETLTWGDAQGNPVPKAQSPLYLVALDGLATGQLTQIDSLTLYPGYRCDLLVKAPTAPGTYYLSAQPPAAARRLRKGSAPAPTRFLAKVVVAGQPVSMDLPGAEIARCRAFSAAQSIDPPTVPADKTRSIHFLLDDANKVYTINGKSFSEALTPADMTDKDQNIRPVLNTTEVWTLTVAPPPEGSTGPDNHPFHLHVNPFQILSVTTADGRPLDPANGKDWLDLVGQWKDTILISSDVKVTVGTRFGDWPGKTVMHCHILDHEDQGMMKTFEILDAAGQPAAPGKAQRLDRVDEAAPRIVLTDTSGTRRELAKGGPRPTVALFFRGLQCSHCSKQLREFVEAASAKLDGRVTILALSDRPLKSPRDAMRRVGATDAVDFHFVEDSRREAFAQYGCMGETPLHGLFVIDTEGRVRLRYVGEEPYAETGRVIREIEALFPTPTPRGDSGGGR</sequence>
<feature type="domain" description="Thioredoxin" evidence="4">
    <location>
        <begin position="475"/>
        <end position="620"/>
    </location>
</feature>
<dbReference type="SUPFAM" id="SSF52833">
    <property type="entry name" value="Thioredoxin-like"/>
    <property type="match status" value="1"/>
</dbReference>
<dbReference type="InterPro" id="IPR036249">
    <property type="entry name" value="Thioredoxin-like_sf"/>
</dbReference>
<dbReference type="InterPro" id="IPR011706">
    <property type="entry name" value="Cu-oxidase_C"/>
</dbReference>
<accession>A0ABT6FEC2</accession>
<name>A0ABT6FEC2_9BACT</name>
<proteinExistence type="predicted"/>
<evidence type="ECO:0000313" key="6">
    <source>
        <dbReference type="Proteomes" id="UP001216907"/>
    </source>
</evidence>
<evidence type="ECO:0000256" key="1">
    <source>
        <dbReference type="ARBA" id="ARBA00022723"/>
    </source>
</evidence>
<dbReference type="InterPro" id="IPR011707">
    <property type="entry name" value="Cu-oxidase-like_N"/>
</dbReference>
<dbReference type="SUPFAM" id="SSF49503">
    <property type="entry name" value="Cupredoxins"/>
    <property type="match status" value="3"/>
</dbReference>
<dbReference type="Pfam" id="PF07732">
    <property type="entry name" value="Cu-oxidase_3"/>
    <property type="match status" value="1"/>
</dbReference>
<evidence type="ECO:0000256" key="2">
    <source>
        <dbReference type="ARBA" id="ARBA00023002"/>
    </source>
</evidence>
<keyword evidence="2" id="KW-0560">Oxidoreductase</keyword>
<dbReference type="RefSeq" id="WP_277862166.1">
    <property type="nucleotide sequence ID" value="NZ_JARRAG010000002.1"/>
</dbReference>
<dbReference type="InterPro" id="IPR008972">
    <property type="entry name" value="Cupredoxin"/>
</dbReference>
<feature type="compositionally biased region" description="Pro residues" evidence="3">
    <location>
        <begin position="131"/>
        <end position="145"/>
    </location>
</feature>
<dbReference type="CDD" id="cd13853">
    <property type="entry name" value="CuRO_1_Tth-MCO_like"/>
    <property type="match status" value="1"/>
</dbReference>
<dbReference type="InterPro" id="IPR045087">
    <property type="entry name" value="Cu-oxidase_fam"/>
</dbReference>
<dbReference type="PROSITE" id="PS00080">
    <property type="entry name" value="MULTICOPPER_OXIDASE2"/>
    <property type="match status" value="1"/>
</dbReference>
<dbReference type="Pfam" id="PF00578">
    <property type="entry name" value="AhpC-TSA"/>
    <property type="match status" value="1"/>
</dbReference>
<dbReference type="InterPro" id="IPR002355">
    <property type="entry name" value="Cu_oxidase_Cu_BS"/>
</dbReference>
<keyword evidence="6" id="KW-1185">Reference proteome</keyword>
<dbReference type="Pfam" id="PF07731">
    <property type="entry name" value="Cu-oxidase_2"/>
    <property type="match status" value="1"/>
</dbReference>
<feature type="region of interest" description="Disordered" evidence="3">
    <location>
        <begin position="124"/>
        <end position="145"/>
    </location>
</feature>
<comment type="caution">
    <text evidence="5">The sequence shown here is derived from an EMBL/GenBank/DDBJ whole genome shotgun (WGS) entry which is preliminary data.</text>
</comment>
<evidence type="ECO:0000259" key="4">
    <source>
        <dbReference type="PROSITE" id="PS51352"/>
    </source>
</evidence>
<dbReference type="CDD" id="cd13900">
    <property type="entry name" value="CuRO_3_Tth-MCO_like"/>
    <property type="match status" value="1"/>
</dbReference>
<dbReference type="InterPro" id="IPR013766">
    <property type="entry name" value="Thioredoxin_domain"/>
</dbReference>
<evidence type="ECO:0000256" key="3">
    <source>
        <dbReference type="SAM" id="MobiDB-lite"/>
    </source>
</evidence>
<dbReference type="Proteomes" id="UP001216907">
    <property type="component" value="Unassembled WGS sequence"/>
</dbReference>